<dbReference type="RefSeq" id="WP_074949614.1">
    <property type="nucleotide sequence ID" value="NZ_FPBV01000002.1"/>
</dbReference>
<evidence type="ECO:0000256" key="10">
    <source>
        <dbReference type="ARBA" id="ARBA00038429"/>
    </source>
</evidence>
<dbReference type="FunFam" id="3.20.20.80:FF:000050">
    <property type="entry name" value="Beta-mannosidase B"/>
    <property type="match status" value="1"/>
</dbReference>
<dbReference type="OrthoDB" id="9801077at2"/>
<organism evidence="17 18">
    <name type="scientific">Alicyclobacillus macrosporangiidus</name>
    <dbReference type="NCBI Taxonomy" id="392015"/>
    <lineage>
        <taxon>Bacteria</taxon>
        <taxon>Bacillati</taxon>
        <taxon>Bacillota</taxon>
        <taxon>Bacilli</taxon>
        <taxon>Bacillales</taxon>
        <taxon>Alicyclobacillaceae</taxon>
        <taxon>Alicyclobacillus</taxon>
    </lineage>
</organism>
<keyword evidence="9" id="KW-0326">Glycosidase</keyword>
<sequence length="889" mass="101193">MRIHDNWKIKGFAPGAVHPSDVASSHDDDQGWLLADVPGDVHTTLIRHRMIEHPFFRDNDQRCRWVEEQEWWYRTSFTFEEEPLPDERVVLVFEGLDTFATVYVNGLEVAESANMFVPLTVDVTRALVRGRNTLAVRFDPVAQRLHGKDTRFWSGFSGERIWVRKAQMHFGWDWAPRLVTAGIWKPVRLERRRMARVASVAVRTLEASEAEATLQVAVDVAPVASWDVKPEPQREGGVSGASEFVDAATAEAPALEVSIRLEDGGALVASHRQPAGFGRFGTTLRVREPKLWWTHDLGEPHLYRLVVEVSANGAPVDQRVLEVGIRTLEVRTRDAEGRPVFTFVLNGVPVFAKGANWIPVDSFVASAPDSRYLALLELAREAHMNMLRVWGGGIYEKDVFYETCDRLGILVWQDFMFACALYPDFNQPFLQEVEREVRHVVTHLRNHPCIALWCGNNENDWIWERGRVTGEIDTPFYGERIYHELIPAVVAELDPGRFYWPSSPYGGSDHNAAEEGDRHNWQVWHGHVYPRRFGEPEWTDFSPEGISFRHYAEDEARFVSEFGIHAAANRHTLARWIPEDELAWNSPALAYRNKDTHPEKGLWMMEGFTGLPRTLEKYIDFSMLTQAEGLKFGVEHYRRRKFETSGALIWQLNDCWPGTSWSIIDYDLLPKAAYSYARRFFRPVLLCARFEAAGRVPDRGAARDSDRDSDRESGRASGRVTFWAVHDGRMPYTDELVAEVLDFNGRVLWARRFKVQDLRNAALCVGEAEQAEMLGAGGASPETVVLRVRSARGLAPDNFYYFRDPKDVRLPAARLTWHVAGDGGAVTVTADRHARMVTLDFGQPMVLCSDNHFDLPAGEARTIYVRTLDGQPVRWDRLRVRALNGEGEA</sequence>
<evidence type="ECO:0000256" key="8">
    <source>
        <dbReference type="ARBA" id="ARBA00023180"/>
    </source>
</evidence>
<dbReference type="Gene3D" id="2.60.120.260">
    <property type="entry name" value="Galactose-binding domain-like"/>
    <property type="match status" value="1"/>
</dbReference>
<keyword evidence="7" id="KW-0378">Hydrolase</keyword>
<dbReference type="GO" id="GO:0005975">
    <property type="term" value="P:carbohydrate metabolic process"/>
    <property type="evidence" value="ECO:0007669"/>
    <property type="project" value="InterPro"/>
</dbReference>
<dbReference type="InterPro" id="IPR050887">
    <property type="entry name" value="Beta-mannosidase_GH2"/>
</dbReference>
<feature type="domain" description="Mannosidase Ig/CBM-like" evidence="15">
    <location>
        <begin position="719"/>
        <end position="807"/>
    </location>
</feature>
<dbReference type="AlphaFoldDB" id="A0A1I7GHV4"/>
<dbReference type="InterPro" id="IPR008979">
    <property type="entry name" value="Galactose-bd-like_sf"/>
</dbReference>
<evidence type="ECO:0000256" key="11">
    <source>
        <dbReference type="ARBA" id="ARBA00041069"/>
    </source>
</evidence>
<dbReference type="InterPro" id="IPR041625">
    <property type="entry name" value="Beta-mannosidase_Ig"/>
</dbReference>
<keyword evidence="8" id="KW-0325">Glycoprotein</keyword>
<dbReference type="SUPFAM" id="SSF49785">
    <property type="entry name" value="Galactose-binding domain-like"/>
    <property type="match status" value="1"/>
</dbReference>
<dbReference type="SUPFAM" id="SSF51445">
    <property type="entry name" value="(Trans)glycosidases"/>
    <property type="match status" value="1"/>
</dbReference>
<gene>
    <name evidence="17" type="ORF">SAMN05421543_102214</name>
</gene>
<evidence type="ECO:0000256" key="7">
    <source>
        <dbReference type="ARBA" id="ARBA00022801"/>
    </source>
</evidence>
<dbReference type="PANTHER" id="PTHR43730:SF1">
    <property type="entry name" value="BETA-MANNOSIDASE"/>
    <property type="match status" value="1"/>
</dbReference>
<evidence type="ECO:0000256" key="6">
    <source>
        <dbReference type="ARBA" id="ARBA00022525"/>
    </source>
</evidence>
<dbReference type="GO" id="GO:0005576">
    <property type="term" value="C:extracellular region"/>
    <property type="evidence" value="ECO:0007669"/>
    <property type="project" value="UniProtKB-SubCell"/>
</dbReference>
<dbReference type="STRING" id="392015.SAMN05421543_102214"/>
<keyword evidence="18" id="KW-1185">Reference proteome</keyword>
<evidence type="ECO:0000256" key="3">
    <source>
        <dbReference type="ARBA" id="ARBA00004740"/>
    </source>
</evidence>
<comment type="subunit">
    <text evidence="4">Homodimer.</text>
</comment>
<reference evidence="18" key="1">
    <citation type="submission" date="2016-10" db="EMBL/GenBank/DDBJ databases">
        <authorList>
            <person name="Varghese N."/>
        </authorList>
    </citation>
    <scope>NUCLEOTIDE SEQUENCE [LARGE SCALE GENOMIC DNA]</scope>
    <source>
        <strain evidence="18">DSM 17980</strain>
    </source>
</reference>
<dbReference type="Gene3D" id="3.20.20.80">
    <property type="entry name" value="Glycosidases"/>
    <property type="match status" value="1"/>
</dbReference>
<dbReference type="EC" id="3.2.1.25" evidence="5"/>
<proteinExistence type="inferred from homology"/>
<dbReference type="InterPro" id="IPR054593">
    <property type="entry name" value="Beta-mannosidase-like_N2"/>
</dbReference>
<feature type="domain" description="Beta-mannosidase Ig-fold" evidence="14">
    <location>
        <begin position="811"/>
        <end position="867"/>
    </location>
</feature>
<comment type="subcellular location">
    <subcellularLocation>
        <location evidence="2">Secreted</location>
    </subcellularLocation>
</comment>
<comment type="catalytic activity">
    <reaction evidence="1">
        <text>Hydrolysis of terminal, non-reducing beta-D-mannose residues in beta-D-mannosides.</text>
        <dbReference type="EC" id="3.2.1.25"/>
    </reaction>
</comment>
<feature type="domain" description="Beta-mannosidase-like galactose-binding" evidence="16">
    <location>
        <begin position="28"/>
        <end position="185"/>
    </location>
</feature>
<dbReference type="InterPro" id="IPR013783">
    <property type="entry name" value="Ig-like_fold"/>
</dbReference>
<dbReference type="Pfam" id="PF17786">
    <property type="entry name" value="Mannosidase_ig"/>
    <property type="match status" value="1"/>
</dbReference>
<dbReference type="InterPro" id="IPR041447">
    <property type="entry name" value="Mannosidase_ig"/>
</dbReference>
<comment type="similarity">
    <text evidence="10">Belongs to the glycosyl hydrolase 2 family. Beta-mannosidase B subfamily.</text>
</comment>
<dbReference type="PANTHER" id="PTHR43730">
    <property type="entry name" value="BETA-MANNOSIDASE"/>
    <property type="match status" value="1"/>
</dbReference>
<evidence type="ECO:0000256" key="4">
    <source>
        <dbReference type="ARBA" id="ARBA00011738"/>
    </source>
</evidence>
<dbReference type="InterPro" id="IPR036156">
    <property type="entry name" value="Beta-gal/glucu_dom_sf"/>
</dbReference>
<evidence type="ECO:0000256" key="9">
    <source>
        <dbReference type="ARBA" id="ARBA00023295"/>
    </source>
</evidence>
<dbReference type="Pfam" id="PF17753">
    <property type="entry name" value="Ig_mannosidase"/>
    <property type="match status" value="1"/>
</dbReference>
<evidence type="ECO:0000259" key="13">
    <source>
        <dbReference type="Pfam" id="PF00703"/>
    </source>
</evidence>
<dbReference type="Gene3D" id="2.60.40.10">
    <property type="entry name" value="Immunoglobulins"/>
    <property type="match status" value="2"/>
</dbReference>
<dbReference type="InterPro" id="IPR006102">
    <property type="entry name" value="Ig-like_GH2"/>
</dbReference>
<evidence type="ECO:0000259" key="14">
    <source>
        <dbReference type="Pfam" id="PF17753"/>
    </source>
</evidence>
<dbReference type="GO" id="GO:0004567">
    <property type="term" value="F:beta-mannosidase activity"/>
    <property type="evidence" value="ECO:0007669"/>
    <property type="project" value="UniProtKB-EC"/>
</dbReference>
<feature type="domain" description="Glycoside hydrolase family 2 immunoglobulin-like beta-sandwich" evidence="13">
    <location>
        <begin position="196"/>
        <end position="326"/>
    </location>
</feature>
<evidence type="ECO:0000256" key="1">
    <source>
        <dbReference type="ARBA" id="ARBA00000829"/>
    </source>
</evidence>
<dbReference type="SUPFAM" id="SSF49303">
    <property type="entry name" value="beta-Galactosidase/glucuronidase domain"/>
    <property type="match status" value="3"/>
</dbReference>
<evidence type="ECO:0000313" key="17">
    <source>
        <dbReference type="EMBL" id="SFU48013.1"/>
    </source>
</evidence>
<name>A0A1I7GHV4_9BACL</name>
<evidence type="ECO:0000259" key="16">
    <source>
        <dbReference type="Pfam" id="PF22666"/>
    </source>
</evidence>
<dbReference type="GO" id="GO:0006516">
    <property type="term" value="P:glycoprotein catabolic process"/>
    <property type="evidence" value="ECO:0007669"/>
    <property type="project" value="TreeGrafter"/>
</dbReference>
<dbReference type="InterPro" id="IPR017853">
    <property type="entry name" value="GH"/>
</dbReference>
<accession>A0A1I7GHV4</accession>
<dbReference type="EMBL" id="FPBV01000002">
    <property type="protein sequence ID" value="SFU48013.1"/>
    <property type="molecule type" value="Genomic_DNA"/>
</dbReference>
<evidence type="ECO:0000256" key="12">
    <source>
        <dbReference type="ARBA" id="ARBA00041614"/>
    </source>
</evidence>
<comment type="pathway">
    <text evidence="3">Glycan metabolism; N-glycan degradation.</text>
</comment>
<evidence type="ECO:0000259" key="15">
    <source>
        <dbReference type="Pfam" id="PF17786"/>
    </source>
</evidence>
<protein>
    <recommendedName>
        <fullName evidence="11">Beta-mannosidase B</fullName>
        <ecNumber evidence="5">3.2.1.25</ecNumber>
    </recommendedName>
    <alternativeName>
        <fullName evidence="12">Mannanase B</fullName>
    </alternativeName>
</protein>
<dbReference type="Pfam" id="PF22666">
    <property type="entry name" value="Glyco_hydro_2_N2"/>
    <property type="match status" value="1"/>
</dbReference>
<evidence type="ECO:0000256" key="5">
    <source>
        <dbReference type="ARBA" id="ARBA00012754"/>
    </source>
</evidence>
<evidence type="ECO:0000256" key="2">
    <source>
        <dbReference type="ARBA" id="ARBA00004613"/>
    </source>
</evidence>
<dbReference type="Pfam" id="PF00703">
    <property type="entry name" value="Glyco_hydro_2"/>
    <property type="match status" value="1"/>
</dbReference>
<evidence type="ECO:0000313" key="18">
    <source>
        <dbReference type="Proteomes" id="UP000183508"/>
    </source>
</evidence>
<dbReference type="Proteomes" id="UP000183508">
    <property type="component" value="Unassembled WGS sequence"/>
</dbReference>
<keyword evidence="6" id="KW-0964">Secreted</keyword>